<dbReference type="Pfam" id="PF00528">
    <property type="entry name" value="BPD_transp_1"/>
    <property type="match status" value="1"/>
</dbReference>
<name>A0A9D1FSH0_9FIRM</name>
<feature type="transmembrane region" description="Helical" evidence="7">
    <location>
        <begin position="20"/>
        <end position="43"/>
    </location>
</feature>
<dbReference type="InterPro" id="IPR035906">
    <property type="entry name" value="MetI-like_sf"/>
</dbReference>
<dbReference type="AlphaFoldDB" id="A0A9D1FSH0"/>
<dbReference type="GO" id="GO:0055085">
    <property type="term" value="P:transmembrane transport"/>
    <property type="evidence" value="ECO:0007669"/>
    <property type="project" value="InterPro"/>
</dbReference>
<evidence type="ECO:0000256" key="5">
    <source>
        <dbReference type="ARBA" id="ARBA00022989"/>
    </source>
</evidence>
<dbReference type="CDD" id="cd06261">
    <property type="entry name" value="TM_PBP2"/>
    <property type="match status" value="1"/>
</dbReference>
<reference evidence="9" key="2">
    <citation type="journal article" date="2021" name="PeerJ">
        <title>Extensive microbial diversity within the chicken gut microbiome revealed by metagenomics and culture.</title>
        <authorList>
            <person name="Gilroy R."/>
            <person name="Ravi A."/>
            <person name="Getino M."/>
            <person name="Pursley I."/>
            <person name="Horton D.L."/>
            <person name="Alikhan N.F."/>
            <person name="Baker D."/>
            <person name="Gharbi K."/>
            <person name="Hall N."/>
            <person name="Watson M."/>
            <person name="Adriaenssens E.M."/>
            <person name="Foster-Nyarko E."/>
            <person name="Jarju S."/>
            <person name="Secka A."/>
            <person name="Antonio M."/>
            <person name="Oren A."/>
            <person name="Chaudhuri R.R."/>
            <person name="La Ragione R."/>
            <person name="Hildebrand F."/>
            <person name="Pallen M.J."/>
        </authorList>
    </citation>
    <scope>NUCLEOTIDE SEQUENCE</scope>
    <source>
        <strain evidence="9">6086</strain>
    </source>
</reference>
<accession>A0A9D1FSH0</accession>
<dbReference type="GO" id="GO:0005886">
    <property type="term" value="C:plasma membrane"/>
    <property type="evidence" value="ECO:0007669"/>
    <property type="project" value="UniProtKB-SubCell"/>
</dbReference>
<dbReference type="SUPFAM" id="SSF161098">
    <property type="entry name" value="MetI-like"/>
    <property type="match status" value="1"/>
</dbReference>
<dbReference type="PROSITE" id="PS50928">
    <property type="entry name" value="ABC_TM1"/>
    <property type="match status" value="1"/>
</dbReference>
<keyword evidence="3" id="KW-1003">Cell membrane</keyword>
<proteinExistence type="inferred from homology"/>
<feature type="domain" description="ABC transmembrane type-1" evidence="8">
    <location>
        <begin position="15"/>
        <end position="231"/>
    </location>
</feature>
<feature type="non-terminal residue" evidence="9">
    <location>
        <position position="1"/>
    </location>
</feature>
<feature type="transmembrane region" description="Helical" evidence="7">
    <location>
        <begin position="55"/>
        <end position="75"/>
    </location>
</feature>
<evidence type="ECO:0000256" key="6">
    <source>
        <dbReference type="ARBA" id="ARBA00023136"/>
    </source>
</evidence>
<evidence type="ECO:0000256" key="7">
    <source>
        <dbReference type="RuleBase" id="RU363032"/>
    </source>
</evidence>
<feature type="transmembrane region" description="Helical" evidence="7">
    <location>
        <begin position="157"/>
        <end position="178"/>
    </location>
</feature>
<evidence type="ECO:0000256" key="1">
    <source>
        <dbReference type="ARBA" id="ARBA00004651"/>
    </source>
</evidence>
<evidence type="ECO:0000313" key="9">
    <source>
        <dbReference type="EMBL" id="HIS79153.1"/>
    </source>
</evidence>
<dbReference type="InterPro" id="IPR050809">
    <property type="entry name" value="UgpAE/MalFG_permease"/>
</dbReference>
<comment type="caution">
    <text evidence="9">The sequence shown here is derived from an EMBL/GenBank/DDBJ whole genome shotgun (WGS) entry which is preliminary data.</text>
</comment>
<reference evidence="9" key="1">
    <citation type="submission" date="2020-10" db="EMBL/GenBank/DDBJ databases">
        <authorList>
            <person name="Gilroy R."/>
        </authorList>
    </citation>
    <scope>NUCLEOTIDE SEQUENCE</scope>
    <source>
        <strain evidence="9">6086</strain>
    </source>
</reference>
<sequence>WFETFFNMPRFWQILGNTLTLSVYSLLVGFPIPIILALMINSVESNRFKRVTQTVTYMPHFISTVVLVGMLTVFLSPRSGFLNHVLELFGAAENTYYMGVPDYFSHIYVWSGVWQDMGWNSIIYLAALTGVDQALHEAAQVDGATKLQRVWHIDLPAIIPTMVILLIMSVGNIMSVGYEKVFLMQNDLNIMNSEVISTYVYKIGLTQQQFSYSSAIGLFNNGINFILLVAVNKLSAKLSGSSLW</sequence>
<keyword evidence="2 7" id="KW-0813">Transport</keyword>
<comment type="subcellular location">
    <subcellularLocation>
        <location evidence="1 7">Cell membrane</location>
        <topology evidence="1 7">Multi-pass membrane protein</topology>
    </subcellularLocation>
</comment>
<evidence type="ECO:0000259" key="8">
    <source>
        <dbReference type="PROSITE" id="PS50928"/>
    </source>
</evidence>
<evidence type="ECO:0000256" key="3">
    <source>
        <dbReference type="ARBA" id="ARBA00022475"/>
    </source>
</evidence>
<dbReference type="PANTHER" id="PTHR43227:SF11">
    <property type="entry name" value="BLL4140 PROTEIN"/>
    <property type="match status" value="1"/>
</dbReference>
<dbReference type="Proteomes" id="UP000824141">
    <property type="component" value="Unassembled WGS sequence"/>
</dbReference>
<keyword evidence="6 7" id="KW-0472">Membrane</keyword>
<dbReference type="Gene3D" id="1.10.3720.10">
    <property type="entry name" value="MetI-like"/>
    <property type="match status" value="1"/>
</dbReference>
<organism evidence="9 10">
    <name type="scientific">Candidatus Caccousia stercoris</name>
    <dbReference type="NCBI Taxonomy" id="2840723"/>
    <lineage>
        <taxon>Bacteria</taxon>
        <taxon>Bacillati</taxon>
        <taxon>Bacillota</taxon>
        <taxon>Clostridia</taxon>
        <taxon>Eubacteriales</taxon>
        <taxon>Oscillospiraceae</taxon>
        <taxon>Oscillospiraceae incertae sedis</taxon>
        <taxon>Candidatus Caccousia</taxon>
    </lineage>
</organism>
<evidence type="ECO:0000313" key="10">
    <source>
        <dbReference type="Proteomes" id="UP000824141"/>
    </source>
</evidence>
<dbReference type="PANTHER" id="PTHR43227">
    <property type="entry name" value="BLL4140 PROTEIN"/>
    <property type="match status" value="1"/>
</dbReference>
<dbReference type="InterPro" id="IPR000515">
    <property type="entry name" value="MetI-like"/>
</dbReference>
<comment type="similarity">
    <text evidence="7">Belongs to the binding-protein-dependent transport system permease family.</text>
</comment>
<gene>
    <name evidence="9" type="ORF">IAD03_07255</name>
</gene>
<protein>
    <submittedName>
        <fullName evidence="9">Sugar ABC transporter permease</fullName>
    </submittedName>
</protein>
<evidence type="ECO:0000256" key="4">
    <source>
        <dbReference type="ARBA" id="ARBA00022692"/>
    </source>
</evidence>
<keyword evidence="4 7" id="KW-0812">Transmembrane</keyword>
<keyword evidence="5 7" id="KW-1133">Transmembrane helix</keyword>
<evidence type="ECO:0000256" key="2">
    <source>
        <dbReference type="ARBA" id="ARBA00022448"/>
    </source>
</evidence>
<dbReference type="EMBL" id="DVJM01000147">
    <property type="protein sequence ID" value="HIS79153.1"/>
    <property type="molecule type" value="Genomic_DNA"/>
</dbReference>